<reference evidence="10" key="2">
    <citation type="journal article" date="2021" name="PeerJ">
        <title>Extensive microbial diversity within the chicken gut microbiome revealed by metagenomics and culture.</title>
        <authorList>
            <person name="Gilroy R."/>
            <person name="Ravi A."/>
            <person name="Getino M."/>
            <person name="Pursley I."/>
            <person name="Horton D.L."/>
            <person name="Alikhan N.F."/>
            <person name="Baker D."/>
            <person name="Gharbi K."/>
            <person name="Hall N."/>
            <person name="Watson M."/>
            <person name="Adriaenssens E.M."/>
            <person name="Foster-Nyarko E."/>
            <person name="Jarju S."/>
            <person name="Secka A."/>
            <person name="Antonio M."/>
            <person name="Oren A."/>
            <person name="Chaudhuri R.R."/>
            <person name="La Ragione R."/>
            <person name="Hildebrand F."/>
            <person name="Pallen M.J."/>
        </authorList>
    </citation>
    <scope>NUCLEOTIDE SEQUENCE</scope>
    <source>
        <strain evidence="10">B2-22910</strain>
    </source>
</reference>
<dbReference type="PRINTS" id="PR00502">
    <property type="entry name" value="NUDIXFAMILY"/>
</dbReference>
<comment type="similarity">
    <text evidence="3">Belongs to the Nudix hydrolase family. NudK subfamily.</text>
</comment>
<dbReference type="PANTHER" id="PTHR11839">
    <property type="entry name" value="UDP/ADP-SUGAR PYROPHOSPHATASE"/>
    <property type="match status" value="1"/>
</dbReference>
<evidence type="ECO:0000256" key="8">
    <source>
        <dbReference type="RuleBase" id="RU003476"/>
    </source>
</evidence>
<gene>
    <name evidence="10" type="ORF">IAB82_08010</name>
</gene>
<dbReference type="InterPro" id="IPR020476">
    <property type="entry name" value="Nudix_hydrolase"/>
</dbReference>
<dbReference type="InterPro" id="IPR000086">
    <property type="entry name" value="NUDIX_hydrolase_dom"/>
</dbReference>
<evidence type="ECO:0000256" key="5">
    <source>
        <dbReference type="ARBA" id="ARBA00022801"/>
    </source>
</evidence>
<evidence type="ECO:0000259" key="9">
    <source>
        <dbReference type="PROSITE" id="PS51462"/>
    </source>
</evidence>
<sequence length="188" mass="21485">MENAITEEGKWETVSSEYLFRRPWLTVRHDQVRLPDGRINPEFYVLEYPDWVNVIAVTQDGKFVFERQYRHGLGKTCYEIPAGVIESGETPLEAAKRELLEETGYGEGDWSLLMTISGNPSTTNNITHCYLAMNVKKISGQHLDATEDLSVCLLEEAQVRDLLECDQIRQALMAAPLWKFFAAGRQQE</sequence>
<dbReference type="CDD" id="cd03424">
    <property type="entry name" value="NUDIX_ADPRase_Nudt5_UGPPase_Nudt14"/>
    <property type="match status" value="1"/>
</dbReference>
<dbReference type="GO" id="GO:0006753">
    <property type="term" value="P:nucleoside phosphate metabolic process"/>
    <property type="evidence" value="ECO:0007669"/>
    <property type="project" value="TreeGrafter"/>
</dbReference>
<dbReference type="InterPro" id="IPR015797">
    <property type="entry name" value="NUDIX_hydrolase-like_dom_sf"/>
</dbReference>
<dbReference type="PROSITE" id="PS00893">
    <property type="entry name" value="NUDIX_BOX"/>
    <property type="match status" value="1"/>
</dbReference>
<evidence type="ECO:0000256" key="7">
    <source>
        <dbReference type="ARBA" id="ARBA00032272"/>
    </source>
</evidence>
<evidence type="ECO:0000256" key="2">
    <source>
        <dbReference type="ARBA" id="ARBA00001946"/>
    </source>
</evidence>
<evidence type="ECO:0000256" key="4">
    <source>
        <dbReference type="ARBA" id="ARBA00016377"/>
    </source>
</evidence>
<evidence type="ECO:0000313" key="10">
    <source>
        <dbReference type="EMBL" id="MBO8471720.1"/>
    </source>
</evidence>
<organism evidence="10 11">
    <name type="scientific">Candidatus Cryptobacteroides faecavium</name>
    <dbReference type="NCBI Taxonomy" id="2840762"/>
    <lineage>
        <taxon>Bacteria</taxon>
        <taxon>Pseudomonadati</taxon>
        <taxon>Bacteroidota</taxon>
        <taxon>Bacteroidia</taxon>
        <taxon>Bacteroidales</taxon>
        <taxon>Candidatus Cryptobacteroides</taxon>
    </lineage>
</organism>
<evidence type="ECO:0000256" key="6">
    <source>
        <dbReference type="ARBA" id="ARBA00032162"/>
    </source>
</evidence>
<evidence type="ECO:0000256" key="1">
    <source>
        <dbReference type="ARBA" id="ARBA00000847"/>
    </source>
</evidence>
<dbReference type="AlphaFoldDB" id="A0A9D9IGH2"/>
<dbReference type="PANTHER" id="PTHR11839:SF18">
    <property type="entry name" value="NUDIX HYDROLASE DOMAIN-CONTAINING PROTEIN"/>
    <property type="match status" value="1"/>
</dbReference>
<comment type="cofactor">
    <cofactor evidence="2">
        <name>Mg(2+)</name>
        <dbReference type="ChEBI" id="CHEBI:18420"/>
    </cofactor>
</comment>
<keyword evidence="5 8" id="KW-0378">Hydrolase</keyword>
<dbReference type="Pfam" id="PF00293">
    <property type="entry name" value="NUDIX"/>
    <property type="match status" value="1"/>
</dbReference>
<name>A0A9D9IGH2_9BACT</name>
<evidence type="ECO:0000256" key="3">
    <source>
        <dbReference type="ARBA" id="ARBA00007275"/>
    </source>
</evidence>
<dbReference type="PROSITE" id="PS51462">
    <property type="entry name" value="NUDIX"/>
    <property type="match status" value="1"/>
</dbReference>
<protein>
    <recommendedName>
        <fullName evidence="4">GDP-mannose pyrophosphatase</fullName>
    </recommendedName>
    <alternativeName>
        <fullName evidence="6">GDP-mannose hydrolase</fullName>
    </alternativeName>
    <alternativeName>
        <fullName evidence="7">GDPMK</fullName>
    </alternativeName>
</protein>
<feature type="domain" description="Nudix hydrolase" evidence="9">
    <location>
        <begin position="47"/>
        <end position="181"/>
    </location>
</feature>
<reference evidence="10" key="1">
    <citation type="submission" date="2020-10" db="EMBL/GenBank/DDBJ databases">
        <authorList>
            <person name="Gilroy R."/>
        </authorList>
    </citation>
    <scope>NUCLEOTIDE SEQUENCE</scope>
    <source>
        <strain evidence="10">B2-22910</strain>
    </source>
</reference>
<dbReference type="Proteomes" id="UP000823603">
    <property type="component" value="Unassembled WGS sequence"/>
</dbReference>
<dbReference type="GO" id="GO:0005829">
    <property type="term" value="C:cytosol"/>
    <property type="evidence" value="ECO:0007669"/>
    <property type="project" value="TreeGrafter"/>
</dbReference>
<dbReference type="Gene3D" id="3.90.79.10">
    <property type="entry name" value="Nucleoside Triphosphate Pyrophosphohydrolase"/>
    <property type="match status" value="1"/>
</dbReference>
<dbReference type="EMBL" id="JADIMB010000118">
    <property type="protein sequence ID" value="MBO8471720.1"/>
    <property type="molecule type" value="Genomic_DNA"/>
</dbReference>
<dbReference type="GO" id="GO:0016462">
    <property type="term" value="F:pyrophosphatase activity"/>
    <property type="evidence" value="ECO:0007669"/>
    <property type="project" value="UniProtKB-ARBA"/>
</dbReference>
<dbReference type="GO" id="GO:0019693">
    <property type="term" value="P:ribose phosphate metabolic process"/>
    <property type="evidence" value="ECO:0007669"/>
    <property type="project" value="TreeGrafter"/>
</dbReference>
<evidence type="ECO:0000313" key="11">
    <source>
        <dbReference type="Proteomes" id="UP000823603"/>
    </source>
</evidence>
<dbReference type="SUPFAM" id="SSF55811">
    <property type="entry name" value="Nudix"/>
    <property type="match status" value="1"/>
</dbReference>
<dbReference type="InterPro" id="IPR020084">
    <property type="entry name" value="NUDIX_hydrolase_CS"/>
</dbReference>
<comment type="caution">
    <text evidence="10">The sequence shown here is derived from an EMBL/GenBank/DDBJ whole genome shotgun (WGS) entry which is preliminary data.</text>
</comment>
<proteinExistence type="inferred from homology"/>
<accession>A0A9D9IGH2</accession>
<comment type="catalytic activity">
    <reaction evidence="1">
        <text>GDP-alpha-D-mannose + H2O = alpha-D-mannose 1-phosphate + GMP + 2 H(+)</text>
        <dbReference type="Rhea" id="RHEA:27978"/>
        <dbReference type="ChEBI" id="CHEBI:15377"/>
        <dbReference type="ChEBI" id="CHEBI:15378"/>
        <dbReference type="ChEBI" id="CHEBI:57527"/>
        <dbReference type="ChEBI" id="CHEBI:58115"/>
        <dbReference type="ChEBI" id="CHEBI:58409"/>
    </reaction>
</comment>